<feature type="transmembrane region" description="Helical" evidence="1">
    <location>
        <begin position="7"/>
        <end position="25"/>
    </location>
</feature>
<gene>
    <name evidence="2" type="ORF">C5Y83_27885</name>
</gene>
<keyword evidence="1" id="KW-0472">Membrane</keyword>
<sequence length="64" mass="6868">MNLIRTLMTIFLITVVGISIAGWIWAGDLPVAKLTGARVVLALCALMAAGAIAMIWNERTPEQT</sequence>
<comment type="caution">
    <text evidence="2">The sequence shown here is derived from an EMBL/GenBank/DDBJ whole genome shotgun (WGS) entry which is preliminary data.</text>
</comment>
<keyword evidence="1" id="KW-1133">Transmembrane helix</keyword>
<evidence type="ECO:0000313" key="3">
    <source>
        <dbReference type="Proteomes" id="UP000238322"/>
    </source>
</evidence>
<dbReference type="EMBL" id="PUHY01000016">
    <property type="protein sequence ID" value="PQO28436.1"/>
    <property type="molecule type" value="Genomic_DNA"/>
</dbReference>
<feature type="transmembrane region" description="Helical" evidence="1">
    <location>
        <begin position="37"/>
        <end position="56"/>
    </location>
</feature>
<dbReference type="AlphaFoldDB" id="A0A2S8F8E6"/>
<reference evidence="2 3" key="1">
    <citation type="submission" date="2018-02" db="EMBL/GenBank/DDBJ databases">
        <title>Comparative genomes isolates from brazilian mangrove.</title>
        <authorList>
            <person name="Araujo J.E."/>
            <person name="Taketani R.G."/>
            <person name="Silva M.C.P."/>
            <person name="Loureco M.V."/>
            <person name="Andreote F.D."/>
        </authorList>
    </citation>
    <scope>NUCLEOTIDE SEQUENCE [LARGE SCALE GENOMIC DNA]</scope>
    <source>
        <strain evidence="2 3">Hex-1 MGV</strain>
    </source>
</reference>
<protein>
    <submittedName>
        <fullName evidence="2">Uncharacterized protein</fullName>
    </submittedName>
</protein>
<evidence type="ECO:0000256" key="1">
    <source>
        <dbReference type="SAM" id="Phobius"/>
    </source>
</evidence>
<name>A0A2S8F8E6_9BACT</name>
<accession>A0A2S8F8E6</accession>
<keyword evidence="1" id="KW-0812">Transmembrane</keyword>
<dbReference type="Proteomes" id="UP000238322">
    <property type="component" value="Unassembled WGS sequence"/>
</dbReference>
<evidence type="ECO:0000313" key="2">
    <source>
        <dbReference type="EMBL" id="PQO28436.1"/>
    </source>
</evidence>
<proteinExistence type="predicted"/>
<organism evidence="2 3">
    <name type="scientific">Blastopirellula marina</name>
    <dbReference type="NCBI Taxonomy" id="124"/>
    <lineage>
        <taxon>Bacteria</taxon>
        <taxon>Pseudomonadati</taxon>
        <taxon>Planctomycetota</taxon>
        <taxon>Planctomycetia</taxon>
        <taxon>Pirellulales</taxon>
        <taxon>Pirellulaceae</taxon>
        <taxon>Blastopirellula</taxon>
    </lineage>
</organism>